<dbReference type="PANTHER" id="PTHR20883">
    <property type="entry name" value="PHYTANOYL-COA DIOXYGENASE DOMAIN CONTAINING 1"/>
    <property type="match status" value="1"/>
</dbReference>
<dbReference type="EMBL" id="CAEZUN010000065">
    <property type="protein sequence ID" value="CAB4600910.1"/>
    <property type="molecule type" value="Genomic_DNA"/>
</dbReference>
<dbReference type="EMBL" id="CAFBQV010000213">
    <property type="protein sequence ID" value="CAB5067247.1"/>
    <property type="molecule type" value="Genomic_DNA"/>
</dbReference>
<protein>
    <submittedName>
        <fullName evidence="1">Unannotated protein</fullName>
    </submittedName>
</protein>
<dbReference type="GO" id="GO:0046872">
    <property type="term" value="F:metal ion binding"/>
    <property type="evidence" value="ECO:0007669"/>
    <property type="project" value="UniProtKB-ARBA"/>
</dbReference>
<gene>
    <name evidence="1" type="ORF">UFOPK1826_00655</name>
    <name evidence="2" type="ORF">UFOPK4345_01173</name>
</gene>
<name>A0A6J6GL19_9ZZZZ</name>
<dbReference type="GO" id="GO:0016491">
    <property type="term" value="F:oxidoreductase activity"/>
    <property type="evidence" value="ECO:0007669"/>
    <property type="project" value="UniProtKB-ARBA"/>
</dbReference>
<dbReference type="SUPFAM" id="SSF51197">
    <property type="entry name" value="Clavaminate synthase-like"/>
    <property type="match status" value="1"/>
</dbReference>
<evidence type="ECO:0000313" key="1">
    <source>
        <dbReference type="EMBL" id="CAB4600910.1"/>
    </source>
</evidence>
<dbReference type="Gene3D" id="2.60.120.620">
    <property type="entry name" value="q2cbj1_9rhob like domain"/>
    <property type="match status" value="1"/>
</dbReference>
<dbReference type="InterPro" id="IPR008775">
    <property type="entry name" value="Phytyl_CoA_dOase-like"/>
</dbReference>
<proteinExistence type="predicted"/>
<dbReference type="Pfam" id="PF05721">
    <property type="entry name" value="PhyH"/>
    <property type="match status" value="1"/>
</dbReference>
<dbReference type="AlphaFoldDB" id="A0A6J6GL19"/>
<evidence type="ECO:0000313" key="2">
    <source>
        <dbReference type="EMBL" id="CAB5067247.1"/>
    </source>
</evidence>
<reference evidence="1" key="1">
    <citation type="submission" date="2020-05" db="EMBL/GenBank/DDBJ databases">
        <authorList>
            <person name="Chiriac C."/>
            <person name="Salcher M."/>
            <person name="Ghai R."/>
            <person name="Kavagutti S V."/>
        </authorList>
    </citation>
    <scope>NUCLEOTIDE SEQUENCE</scope>
</reference>
<organism evidence="1">
    <name type="scientific">freshwater metagenome</name>
    <dbReference type="NCBI Taxonomy" id="449393"/>
    <lineage>
        <taxon>unclassified sequences</taxon>
        <taxon>metagenomes</taxon>
        <taxon>ecological metagenomes</taxon>
    </lineage>
</organism>
<sequence>MSAPKIDAGVSLTVVSAKTASLAEILNILDRDGGLIVHDMLSPQTVASLREELDPTSDSTSVGPKVDSANVNYFWGEQTKRFTRLAQRSQTFADQVLIHPLLIGIADALLKPHCASYWMNTGQMMIVMPSGAPQYMHRDSDDWPAMCGPTKPVCQISCMFALSDFTAENGATRVAPGSHKWSDFSRAASDSEITQAVMPAGSGMIYTGKTLHSAGANKTKNQPRFGMHMSYIYGWLTPEEAGCLGVTEERAKTFTKQQQQLLGYRCYDASELNGGRLWTVDYEDIPTGLGWPQ</sequence>
<accession>A0A6J6GL19</accession>
<dbReference type="PANTHER" id="PTHR20883:SF48">
    <property type="entry name" value="ECTOINE DIOXYGENASE"/>
    <property type="match status" value="1"/>
</dbReference>